<reference evidence="1 2" key="1">
    <citation type="submission" date="2011-01" db="EMBL/GenBank/DDBJ databases">
        <authorList>
            <person name="Weinstock G."/>
            <person name="Sodergren E."/>
            <person name="Clifton S."/>
            <person name="Fulton L."/>
            <person name="Fulton B."/>
            <person name="Courtney L."/>
            <person name="Fronick C."/>
            <person name="Harrison M."/>
            <person name="Strong C."/>
            <person name="Farmer C."/>
            <person name="Delahaunty K."/>
            <person name="Markovic C."/>
            <person name="Hall O."/>
            <person name="Minx P."/>
            <person name="Tomlinson C."/>
            <person name="Mitreva M."/>
            <person name="Hou S."/>
            <person name="Chen J."/>
            <person name="Wollam A."/>
            <person name="Pepin K.H."/>
            <person name="Johnson M."/>
            <person name="Bhonagiri V."/>
            <person name="Zhang X."/>
            <person name="Suruliraj S."/>
            <person name="Warren W."/>
            <person name="Chinwalla A."/>
            <person name="Mardis E.R."/>
            <person name="Wilson R.K."/>
        </authorList>
    </citation>
    <scope>NUCLEOTIDE SEQUENCE [LARGE SCALE GENOMIC DNA]</scope>
    <source>
        <strain evidence="1 2">YIT 12067</strain>
    </source>
</reference>
<gene>
    <name evidence="1" type="ORF">HMPREF9443_01811</name>
</gene>
<keyword evidence="2" id="KW-1185">Reference proteome</keyword>
<proteinExistence type="predicted"/>
<dbReference type="EMBL" id="AEVN01000099">
    <property type="protein sequence ID" value="EFY04219.1"/>
    <property type="molecule type" value="Genomic_DNA"/>
</dbReference>
<dbReference type="Proteomes" id="UP000004923">
    <property type="component" value="Unassembled WGS sequence"/>
</dbReference>
<sequence>MSITLLRIMSSMGINKSSMCPKFYILFGTLGTNYQLQAKKG</sequence>
<organism evidence="1 2">
    <name type="scientific">Phascolarctobacterium succinatutens YIT 12067</name>
    <dbReference type="NCBI Taxonomy" id="626939"/>
    <lineage>
        <taxon>Bacteria</taxon>
        <taxon>Bacillati</taxon>
        <taxon>Bacillota</taxon>
        <taxon>Negativicutes</taxon>
        <taxon>Acidaminococcales</taxon>
        <taxon>Acidaminococcaceae</taxon>
        <taxon>Phascolarctobacterium</taxon>
    </lineage>
</organism>
<accession>E8LG14</accession>
<dbReference type="AlphaFoldDB" id="E8LG14"/>
<evidence type="ECO:0000313" key="1">
    <source>
        <dbReference type="EMBL" id="EFY04219.1"/>
    </source>
</evidence>
<evidence type="ECO:0000313" key="2">
    <source>
        <dbReference type="Proteomes" id="UP000004923"/>
    </source>
</evidence>
<name>E8LG14_9FIRM</name>
<dbReference type="HOGENOM" id="CLU_3274236_0_0_9"/>
<protein>
    <submittedName>
        <fullName evidence="1">Uncharacterized protein</fullName>
    </submittedName>
</protein>
<comment type="caution">
    <text evidence="1">The sequence shown here is derived from an EMBL/GenBank/DDBJ whole genome shotgun (WGS) entry which is preliminary data.</text>
</comment>